<comment type="caution">
    <text evidence="2">The sequence shown here is derived from an EMBL/GenBank/DDBJ whole genome shotgun (WGS) entry which is preliminary data.</text>
</comment>
<dbReference type="SUPFAM" id="SSF54862">
    <property type="entry name" value="4Fe-4S ferredoxins"/>
    <property type="match status" value="1"/>
</dbReference>
<dbReference type="InterPro" id="IPR017900">
    <property type="entry name" value="4Fe4S_Fe_S_CS"/>
</dbReference>
<dbReference type="InterPro" id="IPR017896">
    <property type="entry name" value="4Fe4S_Fe-S-bd"/>
</dbReference>
<dbReference type="PANTHER" id="PTHR42827:SF1">
    <property type="entry name" value="IRON-SULFUR CLUSTER-BINDING PROTEIN"/>
    <property type="match status" value="1"/>
</dbReference>
<evidence type="ECO:0000259" key="1">
    <source>
        <dbReference type="PROSITE" id="PS51379"/>
    </source>
</evidence>
<sequence>MTSSNISSKSSDIITSELSSLLISEGASIIGIADIQGINENPFPDLPVAVSIGCQLTPTVISMINHGPTEAYIQEYNRVNQKLLNFADICIRYIKKEGFRAVTVEPTPSQVYLNHLYDTFSHKTAATRAGIGWIGKCALLVTRTWGSAIRLTTVFSDAPLKIGQPVVQSECGECTICTNLCPASAPSGKNWNPGLIRDEFWDANACFLQCEKTQKNRQMSAQVCGICISICPYTQRFIKDSS</sequence>
<dbReference type="GO" id="GO:0016491">
    <property type="term" value="F:oxidoreductase activity"/>
    <property type="evidence" value="ECO:0007669"/>
    <property type="project" value="UniProtKB-ARBA"/>
</dbReference>
<dbReference type="OrthoDB" id="23478at2157"/>
<dbReference type="PANTHER" id="PTHR42827">
    <property type="entry name" value="IRON-SULFUR CLUSTER-BINDING PROTEIN-RELATED"/>
    <property type="match status" value="1"/>
</dbReference>
<name>A0A2V2NCC8_9EURY</name>
<organism evidence="2 3">
    <name type="scientific">Methanospirillum lacunae</name>
    <dbReference type="NCBI Taxonomy" id="668570"/>
    <lineage>
        <taxon>Archaea</taxon>
        <taxon>Methanobacteriati</taxon>
        <taxon>Methanobacteriota</taxon>
        <taxon>Stenosarchaea group</taxon>
        <taxon>Methanomicrobia</taxon>
        <taxon>Methanomicrobiales</taxon>
        <taxon>Methanospirillaceae</taxon>
        <taxon>Methanospirillum</taxon>
    </lineage>
</organism>
<dbReference type="Proteomes" id="UP000245657">
    <property type="component" value="Unassembled WGS sequence"/>
</dbReference>
<dbReference type="AlphaFoldDB" id="A0A2V2NCC8"/>
<feature type="domain" description="4Fe-4S ferredoxin-type" evidence="1">
    <location>
        <begin position="163"/>
        <end position="191"/>
    </location>
</feature>
<dbReference type="PROSITE" id="PS00198">
    <property type="entry name" value="4FE4S_FER_1"/>
    <property type="match status" value="1"/>
</dbReference>
<proteinExistence type="predicted"/>
<evidence type="ECO:0000313" key="2">
    <source>
        <dbReference type="EMBL" id="PWR74098.1"/>
    </source>
</evidence>
<protein>
    <submittedName>
        <fullName evidence="2">Epoxyqueuosine reductase</fullName>
    </submittedName>
</protein>
<dbReference type="EMBL" id="QGMY01000002">
    <property type="protein sequence ID" value="PWR74098.1"/>
    <property type="molecule type" value="Genomic_DNA"/>
</dbReference>
<evidence type="ECO:0000313" key="3">
    <source>
        <dbReference type="Proteomes" id="UP000245657"/>
    </source>
</evidence>
<keyword evidence="3" id="KW-1185">Reference proteome</keyword>
<dbReference type="GeneID" id="97549461"/>
<gene>
    <name evidence="2" type="ORF">DK846_02780</name>
</gene>
<dbReference type="RefSeq" id="WP_109967377.1">
    <property type="nucleotide sequence ID" value="NZ_CP176093.1"/>
</dbReference>
<dbReference type="PROSITE" id="PS51379">
    <property type="entry name" value="4FE4S_FER_2"/>
    <property type="match status" value="1"/>
</dbReference>
<accession>A0A2V2NCC8</accession>
<reference evidence="2 3" key="1">
    <citation type="submission" date="2018-05" db="EMBL/GenBank/DDBJ databases">
        <title>Draft genome of Methanospirillum lacunae Ki8-1.</title>
        <authorList>
            <person name="Dueholm M.S."/>
            <person name="Nielsen P.H."/>
            <person name="Bakmann L.F."/>
            <person name="Otzen D.E."/>
        </authorList>
    </citation>
    <scope>NUCLEOTIDE SEQUENCE [LARGE SCALE GENOMIC DNA]</scope>
    <source>
        <strain evidence="2 3">Ki8-1</strain>
    </source>
</reference>